<evidence type="ECO:0000313" key="4">
    <source>
        <dbReference type="Proteomes" id="UP000676310"/>
    </source>
</evidence>
<feature type="chain" id="PRO_5035154812" description="GPI anchored cell wall protein" evidence="2">
    <location>
        <begin position="21"/>
        <end position="170"/>
    </location>
</feature>
<feature type="region of interest" description="Disordered" evidence="1">
    <location>
        <begin position="84"/>
        <end position="103"/>
    </location>
</feature>
<feature type="compositionally biased region" description="Low complexity" evidence="1">
    <location>
        <begin position="84"/>
        <end position="95"/>
    </location>
</feature>
<dbReference type="RefSeq" id="XP_043173637.1">
    <property type="nucleotide sequence ID" value="XM_043317702.1"/>
</dbReference>
<sequence length="170" mass="16491">MLGRTVFAATFFALAQFAMASPPGCLLGAVNQYEDPSDIKAVCKAKDLSEKVAEICGDDAKDAMVAIADICNDEDVDVSTAVSSASGSKTATGSSHKPTGTSGSTLVALYPTGSSGHGNGNGTVPVATGGPKPPAGSATGSAGLPEATGAAGKVEFGLAAVVAGLMVAAL</sequence>
<proteinExistence type="predicted"/>
<feature type="signal peptide" evidence="2">
    <location>
        <begin position="1"/>
        <end position="20"/>
    </location>
</feature>
<dbReference type="OrthoDB" id="4776947at2759"/>
<name>A0A8J2N9D8_9PLEO</name>
<accession>A0A8J2N9D8</accession>
<gene>
    <name evidence="3" type="ORF">ALTATR162_LOCUS10066</name>
</gene>
<feature type="region of interest" description="Disordered" evidence="1">
    <location>
        <begin position="111"/>
        <end position="143"/>
    </location>
</feature>
<dbReference type="AlphaFoldDB" id="A0A8J2N9D8"/>
<reference evidence="3" key="1">
    <citation type="submission" date="2021-05" db="EMBL/GenBank/DDBJ databases">
        <authorList>
            <person name="Stam R."/>
        </authorList>
    </citation>
    <scope>NUCLEOTIDE SEQUENCE</scope>
    <source>
        <strain evidence="3">CS162</strain>
    </source>
</reference>
<organism evidence="3 4">
    <name type="scientific">Alternaria atra</name>
    <dbReference type="NCBI Taxonomy" id="119953"/>
    <lineage>
        <taxon>Eukaryota</taxon>
        <taxon>Fungi</taxon>
        <taxon>Dikarya</taxon>
        <taxon>Ascomycota</taxon>
        <taxon>Pezizomycotina</taxon>
        <taxon>Dothideomycetes</taxon>
        <taxon>Pleosporomycetidae</taxon>
        <taxon>Pleosporales</taxon>
        <taxon>Pleosporineae</taxon>
        <taxon>Pleosporaceae</taxon>
        <taxon>Alternaria</taxon>
        <taxon>Alternaria sect. Ulocladioides</taxon>
    </lineage>
</organism>
<comment type="caution">
    <text evidence="3">The sequence shown here is derived from an EMBL/GenBank/DDBJ whole genome shotgun (WGS) entry which is preliminary data.</text>
</comment>
<evidence type="ECO:0008006" key="5">
    <source>
        <dbReference type="Google" id="ProtNLM"/>
    </source>
</evidence>
<keyword evidence="2" id="KW-0732">Signal</keyword>
<keyword evidence="4" id="KW-1185">Reference proteome</keyword>
<dbReference type="GeneID" id="67010186"/>
<evidence type="ECO:0000256" key="2">
    <source>
        <dbReference type="SAM" id="SignalP"/>
    </source>
</evidence>
<dbReference type="EMBL" id="CAJRGZ010000027">
    <property type="protein sequence ID" value="CAG5182248.1"/>
    <property type="molecule type" value="Genomic_DNA"/>
</dbReference>
<protein>
    <recommendedName>
        <fullName evidence="5">GPI anchored cell wall protein</fullName>
    </recommendedName>
</protein>
<dbReference type="Proteomes" id="UP000676310">
    <property type="component" value="Unassembled WGS sequence"/>
</dbReference>
<evidence type="ECO:0000313" key="3">
    <source>
        <dbReference type="EMBL" id="CAG5182248.1"/>
    </source>
</evidence>
<evidence type="ECO:0000256" key="1">
    <source>
        <dbReference type="SAM" id="MobiDB-lite"/>
    </source>
</evidence>